<gene>
    <name evidence="1" type="ORF">DY000_02004928</name>
</gene>
<reference evidence="1 2" key="1">
    <citation type="journal article" date="2020" name="BMC Genomics">
        <title>Intraspecific diversification of the crop wild relative Brassica cretica Lam. using demographic model selection.</title>
        <authorList>
            <person name="Kioukis A."/>
            <person name="Michalopoulou V.A."/>
            <person name="Briers L."/>
            <person name="Pirintsos S."/>
            <person name="Studholme D.J."/>
            <person name="Pavlidis P."/>
            <person name="Sarris P.F."/>
        </authorList>
    </citation>
    <scope>NUCLEOTIDE SEQUENCE [LARGE SCALE GENOMIC DNA]</scope>
    <source>
        <strain evidence="2">cv. PFS-1207/04</strain>
    </source>
</reference>
<sequence length="100" mass="11069">MLLSVLSVCTVVVDKYFERGNWRGILLSVSTQLSNEALLCGFVKADLEGQTDPDQADILWEASSVNGLKVHQRDLDFNGWIFCCMGFSEADRHSSLAVLS</sequence>
<protein>
    <submittedName>
        <fullName evidence="1">Uncharacterized protein</fullName>
    </submittedName>
</protein>
<dbReference type="EMBL" id="QGKV02000832">
    <property type="protein sequence ID" value="KAF3545231.1"/>
    <property type="molecule type" value="Genomic_DNA"/>
</dbReference>
<evidence type="ECO:0000313" key="1">
    <source>
        <dbReference type="EMBL" id="KAF3545231.1"/>
    </source>
</evidence>
<dbReference type="Proteomes" id="UP000266723">
    <property type="component" value="Unassembled WGS sequence"/>
</dbReference>
<keyword evidence="2" id="KW-1185">Reference proteome</keyword>
<organism evidence="1 2">
    <name type="scientific">Brassica cretica</name>
    <name type="common">Mustard</name>
    <dbReference type="NCBI Taxonomy" id="69181"/>
    <lineage>
        <taxon>Eukaryota</taxon>
        <taxon>Viridiplantae</taxon>
        <taxon>Streptophyta</taxon>
        <taxon>Embryophyta</taxon>
        <taxon>Tracheophyta</taxon>
        <taxon>Spermatophyta</taxon>
        <taxon>Magnoliopsida</taxon>
        <taxon>eudicotyledons</taxon>
        <taxon>Gunneridae</taxon>
        <taxon>Pentapetalae</taxon>
        <taxon>rosids</taxon>
        <taxon>malvids</taxon>
        <taxon>Brassicales</taxon>
        <taxon>Brassicaceae</taxon>
        <taxon>Brassiceae</taxon>
        <taxon>Brassica</taxon>
    </lineage>
</organism>
<name>A0ABQ7C0G6_BRACR</name>
<comment type="caution">
    <text evidence="1">The sequence shown here is derived from an EMBL/GenBank/DDBJ whole genome shotgun (WGS) entry which is preliminary data.</text>
</comment>
<evidence type="ECO:0000313" key="2">
    <source>
        <dbReference type="Proteomes" id="UP000266723"/>
    </source>
</evidence>
<accession>A0ABQ7C0G6</accession>
<proteinExistence type="predicted"/>